<protein>
    <recommendedName>
        <fullName evidence="3">amidase</fullName>
        <ecNumber evidence="3">3.5.1.4</ecNumber>
    </recommendedName>
</protein>
<name>R8BAR7_PHAM7</name>
<accession>R8BAR7</accession>
<dbReference type="PANTHER" id="PTHR46072:SF11">
    <property type="entry name" value="AMIDASE-RELATED"/>
    <property type="match status" value="1"/>
</dbReference>
<evidence type="ECO:0000256" key="4">
    <source>
        <dbReference type="ARBA" id="ARBA00022801"/>
    </source>
</evidence>
<proteinExistence type="inferred from homology"/>
<dbReference type="HOGENOM" id="CLU_009600_9_2_1"/>
<evidence type="ECO:0000313" key="7">
    <source>
        <dbReference type="Proteomes" id="UP000014074"/>
    </source>
</evidence>
<dbReference type="InterPro" id="IPR036928">
    <property type="entry name" value="AS_sf"/>
</dbReference>
<evidence type="ECO:0000256" key="3">
    <source>
        <dbReference type="ARBA" id="ARBA00012922"/>
    </source>
</evidence>
<dbReference type="Gene3D" id="3.90.1300.10">
    <property type="entry name" value="Amidase signature (AS) domain"/>
    <property type="match status" value="1"/>
</dbReference>
<dbReference type="InterPro" id="IPR020556">
    <property type="entry name" value="Amidase_CS"/>
</dbReference>
<dbReference type="EMBL" id="KB933348">
    <property type="protein sequence ID" value="EON96376.1"/>
    <property type="molecule type" value="Genomic_DNA"/>
</dbReference>
<comment type="catalytic activity">
    <reaction evidence="1">
        <text>a monocarboxylic acid amide + H2O = a monocarboxylate + NH4(+)</text>
        <dbReference type="Rhea" id="RHEA:12020"/>
        <dbReference type="ChEBI" id="CHEBI:15377"/>
        <dbReference type="ChEBI" id="CHEBI:28938"/>
        <dbReference type="ChEBI" id="CHEBI:35757"/>
        <dbReference type="ChEBI" id="CHEBI:83628"/>
        <dbReference type="EC" id="3.5.1.4"/>
    </reaction>
</comment>
<dbReference type="eggNOG" id="KOG1212">
    <property type="taxonomic scope" value="Eukaryota"/>
</dbReference>
<dbReference type="GeneID" id="19328983"/>
<evidence type="ECO:0000259" key="5">
    <source>
        <dbReference type="Pfam" id="PF01425"/>
    </source>
</evidence>
<reference evidence="7" key="1">
    <citation type="journal article" date="2013" name="Genome Announc.">
        <title>Draft genome sequence of the ascomycete Phaeoacremonium aleophilum strain UCR-PA7, a causal agent of the esca disease complex in grapevines.</title>
        <authorList>
            <person name="Blanco-Ulate B."/>
            <person name="Rolshausen P."/>
            <person name="Cantu D."/>
        </authorList>
    </citation>
    <scope>NUCLEOTIDE SEQUENCE [LARGE SCALE GENOMIC DNA]</scope>
    <source>
        <strain evidence="7">UCR-PA7</strain>
    </source>
</reference>
<dbReference type="PROSITE" id="PS00571">
    <property type="entry name" value="AMIDASES"/>
    <property type="match status" value="1"/>
</dbReference>
<sequence>MASATPTAMEPVLVNEVAPQKSWNDVAAAKKAEQFSRIPVQWRLEAEYLASTAATVDLRPLAATSGILSERELEITGEAYDATALLAKIASGTYTAVEVVTAFCKRAALAQQLCNCLTEIMFVEAIAAAEKLDEVFKRTGRTVGPLHGLPMTFKECFHVKGFDASDGYISRCFEPSTTTSYLIETVRAAGAVVISKTNTPQTMLVAEADNNVFGQTRNPVVSHLTCGGSSGGEGSVVAYRGSALGIGTDVGGSIRIPAAANGIYGYKPTLGILPMWGYAASNWAGMNTGVPAVCGPLAHSARDLTMFTKVIRAAQPWLGDPAVIPFICEKGVSKRKPVIGVIEQSGLTPHPPILRAIRDAAAKLRNAGFEVKEFTPPDFAEVGRITRELFTLDGFSYPKREMTKAGEPVVPSVKAINFWDMSAKSPEEMWAWNAKKIGIQKAMLDCWQKAQIDIVLCPAGPHTAVAPGHWKYDYYTVVWNAVD</sequence>
<keyword evidence="7" id="KW-1185">Reference proteome</keyword>
<dbReference type="Proteomes" id="UP000014074">
    <property type="component" value="Unassembled WGS sequence"/>
</dbReference>
<keyword evidence="4" id="KW-0378">Hydrolase</keyword>
<gene>
    <name evidence="6" type="ORF">UCRPA7_8157</name>
</gene>
<dbReference type="RefSeq" id="XP_007918867.1">
    <property type="nucleotide sequence ID" value="XM_007920676.1"/>
</dbReference>
<dbReference type="KEGG" id="tmn:UCRPA7_8157"/>
<dbReference type="AlphaFoldDB" id="R8BAR7"/>
<comment type="similarity">
    <text evidence="2">Belongs to the amidase family.</text>
</comment>
<dbReference type="Pfam" id="PF01425">
    <property type="entry name" value="Amidase"/>
    <property type="match status" value="1"/>
</dbReference>
<evidence type="ECO:0000256" key="2">
    <source>
        <dbReference type="ARBA" id="ARBA00009199"/>
    </source>
</evidence>
<dbReference type="EC" id="3.5.1.4" evidence="3"/>
<organism evidence="6 7">
    <name type="scientific">Phaeoacremonium minimum (strain UCR-PA7)</name>
    <name type="common">Esca disease fungus</name>
    <name type="synonym">Togninia minima</name>
    <dbReference type="NCBI Taxonomy" id="1286976"/>
    <lineage>
        <taxon>Eukaryota</taxon>
        <taxon>Fungi</taxon>
        <taxon>Dikarya</taxon>
        <taxon>Ascomycota</taxon>
        <taxon>Pezizomycotina</taxon>
        <taxon>Sordariomycetes</taxon>
        <taxon>Sordariomycetidae</taxon>
        <taxon>Togniniales</taxon>
        <taxon>Togniniaceae</taxon>
        <taxon>Phaeoacremonium</taxon>
    </lineage>
</organism>
<dbReference type="PANTHER" id="PTHR46072">
    <property type="entry name" value="AMIDASE-RELATED-RELATED"/>
    <property type="match status" value="1"/>
</dbReference>
<feature type="domain" description="Amidase" evidence="5">
    <location>
        <begin position="98"/>
        <end position="481"/>
    </location>
</feature>
<dbReference type="SUPFAM" id="SSF75304">
    <property type="entry name" value="Amidase signature (AS) enzymes"/>
    <property type="match status" value="1"/>
</dbReference>
<dbReference type="GO" id="GO:0004040">
    <property type="term" value="F:amidase activity"/>
    <property type="evidence" value="ECO:0007669"/>
    <property type="project" value="UniProtKB-EC"/>
</dbReference>
<evidence type="ECO:0000313" key="6">
    <source>
        <dbReference type="EMBL" id="EON96376.1"/>
    </source>
</evidence>
<dbReference type="InterPro" id="IPR023631">
    <property type="entry name" value="Amidase_dom"/>
</dbReference>
<evidence type="ECO:0000256" key="1">
    <source>
        <dbReference type="ARBA" id="ARBA00001311"/>
    </source>
</evidence>
<dbReference type="OrthoDB" id="6428749at2759"/>